<dbReference type="EMBL" id="FNBW01000014">
    <property type="protein sequence ID" value="SDG32182.1"/>
    <property type="molecule type" value="Genomic_DNA"/>
</dbReference>
<organism evidence="1 2">
    <name type="scientific">Thalassobaculum litoreum DSM 18839</name>
    <dbReference type="NCBI Taxonomy" id="1123362"/>
    <lineage>
        <taxon>Bacteria</taxon>
        <taxon>Pseudomonadati</taxon>
        <taxon>Pseudomonadota</taxon>
        <taxon>Alphaproteobacteria</taxon>
        <taxon>Rhodospirillales</taxon>
        <taxon>Thalassobaculaceae</taxon>
        <taxon>Thalassobaculum</taxon>
    </lineage>
</organism>
<accession>A0A8G2EWJ1</accession>
<sequence>MPAPKVLVVVFDGLRPDHVTPNQAPNIHGFATGGVWMRNTGSAFPSETRVQVTTSMTGHPPAGHGIMANAFYDPALGFSSAMDTSDDERMRAADKIYGRLIAAHHLSEILWGAGRKFAAVTTGKVGNARLLAGRAAELNQPVLSIWGDAISTPAANFAKVVDRFGPVPEQVFPNTGVADWAVKVLLEHTIPDHDPDACVLWLNEPDLSYHYRGLASGDGQSAIGAVDAGFGRILDWWRAEGRDAGWNIIAMSDHGHVTVEGQLSVAEALTAEGLKVGKALGPDVDYALKPGYSAHIAVRDRDPALIARLVETLQAQDWCGPIMTRAGAGDDGTLPISVVNWDSPRAADVAFTLRSWDRDSDGGLPGVILADNPDIPLGGGMHGGLNRRELNHCLFLGGDSFRKGVEIETPSGTIDVSPTILKTLGLPQHPLMAGRPIEEAFAVGDPAPDVSEQVHEAGRGGYAQKIVTATVGGAKRPYLRWGMRTT</sequence>
<reference evidence="1 2" key="1">
    <citation type="submission" date="2016-10" db="EMBL/GenBank/DDBJ databases">
        <authorList>
            <person name="Varghese N."/>
            <person name="Submissions S."/>
        </authorList>
    </citation>
    <scope>NUCLEOTIDE SEQUENCE [LARGE SCALE GENOMIC DNA]</scope>
    <source>
        <strain evidence="1 2">DSM 18839</strain>
    </source>
</reference>
<dbReference type="Gene3D" id="3.40.720.10">
    <property type="entry name" value="Alkaline Phosphatase, subunit A"/>
    <property type="match status" value="1"/>
</dbReference>
<evidence type="ECO:0000313" key="2">
    <source>
        <dbReference type="Proteomes" id="UP000198615"/>
    </source>
</evidence>
<dbReference type="SUPFAM" id="SSF53649">
    <property type="entry name" value="Alkaline phosphatase-like"/>
    <property type="match status" value="1"/>
</dbReference>
<keyword evidence="2" id="KW-1185">Reference proteome</keyword>
<dbReference type="InterPro" id="IPR002591">
    <property type="entry name" value="Phosphodiest/P_Trfase"/>
</dbReference>
<protein>
    <submittedName>
        <fullName evidence="1">Type I phosphodiesterase / nucleotide pyrophosphatase</fullName>
    </submittedName>
</protein>
<evidence type="ECO:0000313" key="1">
    <source>
        <dbReference type="EMBL" id="SDG32182.1"/>
    </source>
</evidence>
<proteinExistence type="predicted"/>
<comment type="caution">
    <text evidence="1">The sequence shown here is derived from an EMBL/GenBank/DDBJ whole genome shotgun (WGS) entry which is preliminary data.</text>
</comment>
<name>A0A8G2EWJ1_9PROT</name>
<dbReference type="InterPro" id="IPR017850">
    <property type="entry name" value="Alkaline_phosphatase_core_sf"/>
</dbReference>
<gene>
    <name evidence="1" type="ORF">SAMN05660686_04038</name>
</gene>
<dbReference type="PANTHER" id="PTHR10151:SF120">
    <property type="entry name" value="BIS(5'-ADENOSYL)-TRIPHOSPHATASE"/>
    <property type="match status" value="1"/>
</dbReference>
<dbReference type="Proteomes" id="UP000198615">
    <property type="component" value="Unassembled WGS sequence"/>
</dbReference>
<dbReference type="AlphaFoldDB" id="A0A8G2EWJ1"/>
<dbReference type="PANTHER" id="PTHR10151">
    <property type="entry name" value="ECTONUCLEOTIDE PYROPHOSPHATASE/PHOSPHODIESTERASE"/>
    <property type="match status" value="1"/>
</dbReference>
<dbReference type="GO" id="GO:0016787">
    <property type="term" value="F:hydrolase activity"/>
    <property type="evidence" value="ECO:0007669"/>
    <property type="project" value="UniProtKB-ARBA"/>
</dbReference>
<dbReference type="RefSeq" id="WP_175474314.1">
    <property type="nucleotide sequence ID" value="NZ_FNBW01000014.1"/>
</dbReference>
<dbReference type="Pfam" id="PF01663">
    <property type="entry name" value="Phosphodiest"/>
    <property type="match status" value="1"/>
</dbReference>